<dbReference type="Gene3D" id="3.30.40.10">
    <property type="entry name" value="Zinc/RING finger domain, C3HC4 (zinc finger)"/>
    <property type="match status" value="2"/>
</dbReference>
<sequence>LNSCPVCCLNLYSREPKLLPCLHSFCKKCLPAPSRNLASAVPTNSRVDGLKPLNVIRCPVCRQECMEVDVMENVFVMDSVETPSSTVRRSAQICMTCSDNTEAVGFCVNCVEYLCGTCVVAHQRVKFTKDHTIANIEEVSKEIHGWSTQKPMFCDIHKQEVLKLLCETCDLLTCRDCQLVRHKDHSYHFLEDAYKYHREHITSMTHQLQEKRKVIEEVSNTINNRLLQTQDNHSSVQAEIKNSICELVAEMNKKAHMLLHQLENATRDRKSVLLKQKEDIGYLSRQWGHTVLMHRCLSLKKIVFQMGSLLQTKCNTSFVPQSVIRFQGRTSCWASSINLGSLLVESPQGNQLPGSQDPRQAPSGLPLSVATGGPQNTLAQLQMQVEKLNPPAHWQTQPPWTLCQTFRLSRSGPETLHGPAPSLNMATQLGCRFMVPPPSPTSLPRGLPNSGFMPQVGVQFFLKDSFPVVEFWVCVGFAVSQGNFIRQQILFYALFLCSCDCTALLGSNKHRNSHIKSKEKSQGRLFKRILKTPNTQGRAFWKSAETHQTSRDDGPSVTKRLKPSPGPFIIIKDEPENDLIIPFVNVNKRTSLPDSTGDLPGLLTPVTSQDQEDVSSRQRDHSDGGLCAVCRTGGQLLSCHKCSKQFHLPCHIPALHNFPQVSFVRKTPRSLISLFSVAAGLEYKPLQASPHEYTFFYLLQKCERLLLHLFCSSLSPDFRESPMACSNYRKNKNGPTKLHSVRKRLEASQSLCYRNLAEFVSDVRQACRNTFLKPELGATVACFELNEQFEEHLRNYFPGQTFP</sequence>
<dbReference type="InterPro" id="IPR013083">
    <property type="entry name" value="Znf_RING/FYVE/PHD"/>
</dbReference>
<evidence type="ECO:0000256" key="6">
    <source>
        <dbReference type="ARBA" id="ARBA00023054"/>
    </source>
</evidence>
<evidence type="ECO:0000256" key="8">
    <source>
        <dbReference type="ARBA" id="ARBA00023242"/>
    </source>
</evidence>
<keyword evidence="4 9" id="KW-0863">Zinc-finger</keyword>
<evidence type="ECO:0000256" key="3">
    <source>
        <dbReference type="ARBA" id="ARBA00022737"/>
    </source>
</evidence>
<dbReference type="Gene3D" id="3.30.160.60">
    <property type="entry name" value="Classic Zinc Finger"/>
    <property type="match status" value="1"/>
</dbReference>
<dbReference type="SMART" id="SM00184">
    <property type="entry name" value="RING"/>
    <property type="match status" value="1"/>
</dbReference>
<dbReference type="GO" id="GO:0008270">
    <property type="term" value="F:zinc ion binding"/>
    <property type="evidence" value="ECO:0007669"/>
    <property type="project" value="UniProtKB-KW"/>
</dbReference>
<dbReference type="InterPro" id="IPR011011">
    <property type="entry name" value="Znf_FYVE_PHD"/>
</dbReference>
<keyword evidence="8" id="KW-0539">Nucleus</keyword>
<keyword evidence="5" id="KW-0862">Zinc</keyword>
<evidence type="ECO:0000256" key="2">
    <source>
        <dbReference type="ARBA" id="ARBA00022723"/>
    </source>
</evidence>
<reference evidence="13" key="2">
    <citation type="submission" date="2025-08" db="UniProtKB">
        <authorList>
            <consortium name="Ensembl"/>
        </authorList>
    </citation>
    <scope>IDENTIFICATION</scope>
</reference>
<dbReference type="PROSITE" id="PS50119">
    <property type="entry name" value="ZF_BBOX"/>
    <property type="match status" value="2"/>
</dbReference>
<feature type="domain" description="B box-type" evidence="12">
    <location>
        <begin position="149"/>
        <end position="190"/>
    </location>
</feature>
<evidence type="ECO:0000256" key="7">
    <source>
        <dbReference type="ARBA" id="ARBA00023117"/>
    </source>
</evidence>
<evidence type="ECO:0000259" key="12">
    <source>
        <dbReference type="PROSITE" id="PS50119"/>
    </source>
</evidence>
<keyword evidence="14" id="KW-1185">Reference proteome</keyword>
<dbReference type="InterPro" id="IPR001841">
    <property type="entry name" value="Znf_RING"/>
</dbReference>
<dbReference type="AlphaFoldDB" id="H3BWS2"/>
<dbReference type="InterPro" id="IPR047058">
    <property type="entry name" value="TIF1b_Bbox2_Znf"/>
</dbReference>
<keyword evidence="2" id="KW-0479">Metal-binding</keyword>
<feature type="domain" description="RING-type" evidence="11">
    <location>
        <begin position="4"/>
        <end position="62"/>
    </location>
</feature>
<dbReference type="SMART" id="SM00336">
    <property type="entry name" value="BBOX"/>
    <property type="match status" value="2"/>
</dbReference>
<dbReference type="SUPFAM" id="SSF57845">
    <property type="entry name" value="B-box zinc-binding domain"/>
    <property type="match status" value="1"/>
</dbReference>
<proteinExistence type="predicted"/>
<evidence type="ECO:0000259" key="11">
    <source>
        <dbReference type="PROSITE" id="PS50089"/>
    </source>
</evidence>
<dbReference type="Ensembl" id="ENSTNIT00000003987.1">
    <property type="protein sequence ID" value="ENSTNIP00000000435.1"/>
    <property type="gene ID" value="ENSTNIG00000014266.1"/>
</dbReference>
<dbReference type="InterPro" id="IPR000315">
    <property type="entry name" value="Znf_B-box"/>
</dbReference>
<dbReference type="PANTHER" id="PTHR45915:SF4">
    <property type="entry name" value="TRANSCRIPTION INTERMEDIARY FACTOR 1-ALPHA"/>
    <property type="match status" value="1"/>
</dbReference>
<dbReference type="Pfam" id="PF00643">
    <property type="entry name" value="zf-B_box"/>
    <property type="match status" value="1"/>
</dbReference>
<feature type="region of interest" description="Disordered" evidence="10">
    <location>
        <begin position="544"/>
        <end position="564"/>
    </location>
</feature>
<feature type="compositionally biased region" description="Polar residues" evidence="10">
    <location>
        <begin position="348"/>
        <end position="358"/>
    </location>
</feature>
<dbReference type="PROSITE" id="PS00518">
    <property type="entry name" value="ZF_RING_1"/>
    <property type="match status" value="1"/>
</dbReference>
<dbReference type="SMART" id="SM00502">
    <property type="entry name" value="BBC"/>
    <property type="match status" value="1"/>
</dbReference>
<dbReference type="InterPro" id="IPR003649">
    <property type="entry name" value="Bbox_C"/>
</dbReference>
<feature type="region of interest" description="Disordered" evidence="10">
    <location>
        <begin position="592"/>
        <end position="619"/>
    </location>
</feature>
<dbReference type="InterPro" id="IPR017907">
    <property type="entry name" value="Znf_RING_CS"/>
</dbReference>
<dbReference type="GO" id="GO:0005634">
    <property type="term" value="C:nucleus"/>
    <property type="evidence" value="ECO:0007669"/>
    <property type="project" value="UniProtKB-SubCell"/>
</dbReference>
<reference evidence="14" key="1">
    <citation type="journal article" date="2004" name="Nature">
        <title>Genome duplication in the teleost fish Tetraodon nigroviridis reveals the early vertebrate proto-karyotype.</title>
        <authorList>
            <person name="Jaillon O."/>
            <person name="Aury J.-M."/>
            <person name="Brunet F."/>
            <person name="Petit J.-L."/>
            <person name="Stange-Thomann N."/>
            <person name="Mauceli E."/>
            <person name="Bouneau L."/>
            <person name="Fischer C."/>
            <person name="Ozouf-Costaz C."/>
            <person name="Bernot A."/>
            <person name="Nicaud S."/>
            <person name="Jaffe D."/>
            <person name="Fisher S."/>
            <person name="Lutfalla G."/>
            <person name="Dossat C."/>
            <person name="Segurens B."/>
            <person name="Dasilva C."/>
            <person name="Salanoubat M."/>
            <person name="Levy M."/>
            <person name="Boudet N."/>
            <person name="Castellano S."/>
            <person name="Anthouard V."/>
            <person name="Jubin C."/>
            <person name="Castelli V."/>
            <person name="Katinka M."/>
            <person name="Vacherie B."/>
            <person name="Biemont C."/>
            <person name="Skalli Z."/>
            <person name="Cattolico L."/>
            <person name="Poulain J."/>
            <person name="De Berardinis V."/>
            <person name="Cruaud C."/>
            <person name="Duprat S."/>
            <person name="Brottier P."/>
            <person name="Coutanceau J.-P."/>
            <person name="Gouzy J."/>
            <person name="Parra G."/>
            <person name="Lardier G."/>
            <person name="Chapple C."/>
            <person name="McKernan K.J."/>
            <person name="McEwan P."/>
            <person name="Bosak S."/>
            <person name="Kellis M."/>
            <person name="Volff J.-N."/>
            <person name="Guigo R."/>
            <person name="Zody M.C."/>
            <person name="Mesirov J."/>
            <person name="Lindblad-Toh K."/>
            <person name="Birren B."/>
            <person name="Nusbaum C."/>
            <person name="Kahn D."/>
            <person name="Robinson-Rechavi M."/>
            <person name="Laudet V."/>
            <person name="Schachter V."/>
            <person name="Quetier F."/>
            <person name="Saurin W."/>
            <person name="Scarpelli C."/>
            <person name="Wincker P."/>
            <person name="Lander E.S."/>
            <person name="Weissenbach J."/>
            <person name="Roest Crollius H."/>
        </authorList>
    </citation>
    <scope>NUCLEOTIDE SEQUENCE [LARGE SCALE GENOMIC DNA]</scope>
</reference>
<organism evidence="13 14">
    <name type="scientific">Tetraodon nigroviridis</name>
    <name type="common">Spotted green pufferfish</name>
    <name type="synonym">Chelonodon nigroviridis</name>
    <dbReference type="NCBI Taxonomy" id="99883"/>
    <lineage>
        <taxon>Eukaryota</taxon>
        <taxon>Metazoa</taxon>
        <taxon>Chordata</taxon>
        <taxon>Craniata</taxon>
        <taxon>Vertebrata</taxon>
        <taxon>Euteleostomi</taxon>
        <taxon>Actinopterygii</taxon>
        <taxon>Neopterygii</taxon>
        <taxon>Teleostei</taxon>
        <taxon>Neoteleostei</taxon>
        <taxon>Acanthomorphata</taxon>
        <taxon>Eupercaria</taxon>
        <taxon>Tetraodontiformes</taxon>
        <taxon>Tetradontoidea</taxon>
        <taxon>Tetraodontidae</taxon>
        <taxon>Tetraodon</taxon>
    </lineage>
</organism>
<dbReference type="Gene3D" id="1.20.920.10">
    <property type="entry name" value="Bromodomain-like"/>
    <property type="match status" value="1"/>
</dbReference>
<feature type="compositionally biased region" description="Basic and acidic residues" evidence="10">
    <location>
        <begin position="544"/>
        <end position="554"/>
    </location>
</feature>
<evidence type="ECO:0000313" key="14">
    <source>
        <dbReference type="Proteomes" id="UP000007303"/>
    </source>
</evidence>
<dbReference type="OMA" id="ICQNCVM"/>
<dbReference type="FunFam" id="3.30.160.60:FF:000074">
    <property type="entry name" value="Tripartite motif containing 66"/>
    <property type="match status" value="1"/>
</dbReference>
<keyword evidence="7" id="KW-0103">Bromodomain</keyword>
<protein>
    <recommendedName>
        <fullName evidence="15">Tripartite motif containing 45</fullName>
    </recommendedName>
</protein>
<dbReference type="HOGENOM" id="CLU_005817_0_1_1"/>
<feature type="domain" description="B box-type" evidence="12">
    <location>
        <begin position="89"/>
        <end position="136"/>
    </location>
</feature>
<evidence type="ECO:0008006" key="15">
    <source>
        <dbReference type="Google" id="ProtNLM"/>
    </source>
</evidence>
<dbReference type="CDD" id="cd19829">
    <property type="entry name" value="Bbox2_TIF1b_C-VI"/>
    <property type="match status" value="1"/>
</dbReference>
<reference evidence="13" key="3">
    <citation type="submission" date="2025-09" db="UniProtKB">
        <authorList>
            <consortium name="Ensembl"/>
        </authorList>
    </citation>
    <scope>IDENTIFICATION</scope>
</reference>
<dbReference type="InParanoid" id="H3BWS2"/>
<dbReference type="SUPFAM" id="SSF57850">
    <property type="entry name" value="RING/U-box"/>
    <property type="match status" value="1"/>
</dbReference>
<evidence type="ECO:0000256" key="9">
    <source>
        <dbReference type="PROSITE-ProRule" id="PRU00024"/>
    </source>
</evidence>
<dbReference type="Proteomes" id="UP000007303">
    <property type="component" value="Unassembled WGS sequence"/>
</dbReference>
<dbReference type="GO" id="GO:0000785">
    <property type="term" value="C:chromatin"/>
    <property type="evidence" value="ECO:0007669"/>
    <property type="project" value="TreeGrafter"/>
</dbReference>
<dbReference type="PANTHER" id="PTHR45915">
    <property type="entry name" value="TRANSCRIPTION INTERMEDIARY FACTOR"/>
    <property type="match status" value="1"/>
</dbReference>
<comment type="subcellular location">
    <subcellularLocation>
        <location evidence="1">Nucleus</location>
    </subcellularLocation>
</comment>
<keyword evidence="6" id="KW-0175">Coiled coil</keyword>
<evidence type="ECO:0000256" key="1">
    <source>
        <dbReference type="ARBA" id="ARBA00004123"/>
    </source>
</evidence>
<dbReference type="GeneTree" id="ENSGT00940000156361"/>
<name>H3BWS2_TETNG</name>
<dbReference type="STRING" id="99883.ENSTNIP00000000435"/>
<evidence type="ECO:0000313" key="13">
    <source>
        <dbReference type="Ensembl" id="ENSTNIP00000000435.1"/>
    </source>
</evidence>
<dbReference type="PROSITE" id="PS50089">
    <property type="entry name" value="ZF_RING_2"/>
    <property type="match status" value="1"/>
</dbReference>
<evidence type="ECO:0000256" key="4">
    <source>
        <dbReference type="ARBA" id="ARBA00022771"/>
    </source>
</evidence>
<keyword evidence="3" id="KW-0677">Repeat</keyword>
<accession>H3BWS2</accession>
<dbReference type="InterPro" id="IPR036427">
    <property type="entry name" value="Bromodomain-like_sf"/>
</dbReference>
<feature type="region of interest" description="Disordered" evidence="10">
    <location>
        <begin position="348"/>
        <end position="371"/>
    </location>
</feature>
<dbReference type="SUPFAM" id="SSF47370">
    <property type="entry name" value="Bromodomain"/>
    <property type="match status" value="1"/>
</dbReference>
<evidence type="ECO:0000256" key="5">
    <source>
        <dbReference type="ARBA" id="ARBA00022833"/>
    </source>
</evidence>
<dbReference type="SUPFAM" id="SSF57903">
    <property type="entry name" value="FYVE/PHD zinc finger"/>
    <property type="match status" value="1"/>
</dbReference>
<evidence type="ECO:0000256" key="10">
    <source>
        <dbReference type="SAM" id="MobiDB-lite"/>
    </source>
</evidence>